<protein>
    <recommendedName>
        <fullName evidence="1">Polysaccharide pyruvyl transferase domain-containing protein</fullName>
    </recommendedName>
</protein>
<sequence length="364" mass="42470">MKIGILTHHYVKNFGATLQATALYETIKKINPDAKVEFINYTIKKHKFKNVIRFFRYRYDRDTPKSYVEKLKLLNSHRKDEKKLPRSKKMKSAEDINSENYDLIIIGSDEVWNFKDIAYSPIKFGYGLKKTKVITYAASVGDSSIEDEVPKEVMVGINSLNSISVRDKKSLELCFDTGHMATKVLDPVFIYEFPQINLSENNFDKEKKDYILIYDCRITNDQINEIKKFAKKKDLDIIGAGEHRKWYSYDKTNVTALEWASLFKKAAFIITGTFHGASFSIKYRKNFIVYATENNRIRKVSSLLQDLNQRERIITPNSDFNKLQKLLNTPIDYNQTNEILNHKINESIAYLKNSIKDDENIKYV</sequence>
<keyword evidence="3" id="KW-1185">Reference proteome</keyword>
<reference evidence="2 3" key="1">
    <citation type="submission" date="2014-12" db="EMBL/GenBank/DDBJ databases">
        <title>Draft genome sequences of 29 type strains of Enterococci.</title>
        <authorList>
            <person name="Zhong Z."/>
            <person name="Sun Z."/>
            <person name="Liu W."/>
            <person name="Zhang W."/>
            <person name="Zhang H."/>
        </authorList>
    </citation>
    <scope>NUCLEOTIDE SEQUENCE [LARGE SCALE GENOMIC DNA]</scope>
    <source>
        <strain evidence="2 3">DSM 17122</strain>
    </source>
</reference>
<dbReference type="AlphaFoldDB" id="A0A1L8TS20"/>
<dbReference type="Proteomes" id="UP000182077">
    <property type="component" value="Unassembled WGS sequence"/>
</dbReference>
<evidence type="ECO:0000259" key="1">
    <source>
        <dbReference type="Pfam" id="PF04230"/>
    </source>
</evidence>
<organism evidence="2 3">
    <name type="scientific">Enterococcus hermanniensis</name>
    <dbReference type="NCBI Taxonomy" id="249189"/>
    <lineage>
        <taxon>Bacteria</taxon>
        <taxon>Bacillati</taxon>
        <taxon>Bacillota</taxon>
        <taxon>Bacilli</taxon>
        <taxon>Lactobacillales</taxon>
        <taxon>Enterococcaceae</taxon>
        <taxon>Enterococcus</taxon>
    </lineage>
</organism>
<name>A0A1L8TS20_9ENTE</name>
<accession>A0A1L8TS20</accession>
<evidence type="ECO:0000313" key="3">
    <source>
        <dbReference type="Proteomes" id="UP000182077"/>
    </source>
</evidence>
<evidence type="ECO:0000313" key="2">
    <source>
        <dbReference type="EMBL" id="OJG47080.1"/>
    </source>
</evidence>
<dbReference type="Pfam" id="PF04230">
    <property type="entry name" value="PS_pyruv_trans"/>
    <property type="match status" value="1"/>
</dbReference>
<dbReference type="RefSeq" id="WP_071856732.1">
    <property type="nucleotide sequence ID" value="NZ_JBHSHK010000005.1"/>
</dbReference>
<dbReference type="InterPro" id="IPR007345">
    <property type="entry name" value="Polysacch_pyruvyl_Trfase"/>
</dbReference>
<proteinExistence type="predicted"/>
<dbReference type="EMBL" id="JXKQ01000001">
    <property type="protein sequence ID" value="OJG47080.1"/>
    <property type="molecule type" value="Genomic_DNA"/>
</dbReference>
<feature type="domain" description="Polysaccharide pyruvyl transferase" evidence="1">
    <location>
        <begin position="13"/>
        <end position="293"/>
    </location>
</feature>
<dbReference type="OrthoDB" id="9799278at2"/>
<comment type="caution">
    <text evidence="2">The sequence shown here is derived from an EMBL/GenBank/DDBJ whole genome shotgun (WGS) entry which is preliminary data.</text>
</comment>
<dbReference type="STRING" id="249189.RV04_GL000327"/>
<gene>
    <name evidence="2" type="ORF">RV04_GL000327</name>
</gene>